<dbReference type="AlphaFoldDB" id="A0A3D9L5B1"/>
<dbReference type="RefSeq" id="WP_115867187.1">
    <property type="nucleotide sequence ID" value="NZ_QREG01000004.1"/>
</dbReference>
<organism evidence="1 2">
    <name type="scientific">Marinoscillum furvescens DSM 4134</name>
    <dbReference type="NCBI Taxonomy" id="1122208"/>
    <lineage>
        <taxon>Bacteria</taxon>
        <taxon>Pseudomonadati</taxon>
        <taxon>Bacteroidota</taxon>
        <taxon>Cytophagia</taxon>
        <taxon>Cytophagales</taxon>
        <taxon>Reichenbachiellaceae</taxon>
        <taxon>Marinoscillum</taxon>
    </lineage>
</organism>
<keyword evidence="2" id="KW-1185">Reference proteome</keyword>
<evidence type="ECO:0000313" key="1">
    <source>
        <dbReference type="EMBL" id="REE01099.1"/>
    </source>
</evidence>
<evidence type="ECO:0000313" key="2">
    <source>
        <dbReference type="Proteomes" id="UP000256779"/>
    </source>
</evidence>
<comment type="caution">
    <text evidence="1">The sequence shown here is derived from an EMBL/GenBank/DDBJ whole genome shotgun (WGS) entry which is preliminary data.</text>
</comment>
<protein>
    <submittedName>
        <fullName evidence="1">Uncharacterized protein</fullName>
    </submittedName>
</protein>
<gene>
    <name evidence="1" type="ORF">C7460_104119</name>
</gene>
<sequence>MIDTTSHYQFLTTRPQRRMISKNHPEFLYILPHQTVTSPKLVAVVTYTDNTSEKHELLATTLRAGETRMYDISYAKRNYDMLNPAKTIRKFIIRVDSPDYPDGTEDYIECYPYTPTGDHIRAIYYHNSQGGVDSLICVGDEQEQIQANGIITAQPFEAVYESASQQFRYADPKFRTQHSLSSAAKPGKEVFALKDLFLIKQAYEYHKHDTVVTRAPIIPEQEQLILPSAKSNIKRLAITYRYAFEQRAMDRVI</sequence>
<proteinExistence type="predicted"/>
<dbReference type="Proteomes" id="UP000256779">
    <property type="component" value="Unassembled WGS sequence"/>
</dbReference>
<accession>A0A3D9L5B1</accession>
<reference evidence="1 2" key="1">
    <citation type="submission" date="2018-07" db="EMBL/GenBank/DDBJ databases">
        <title>Genomic Encyclopedia of Type Strains, Phase IV (KMG-IV): sequencing the most valuable type-strain genomes for metagenomic binning, comparative biology and taxonomic classification.</title>
        <authorList>
            <person name="Goeker M."/>
        </authorList>
    </citation>
    <scope>NUCLEOTIDE SEQUENCE [LARGE SCALE GENOMIC DNA]</scope>
    <source>
        <strain evidence="1 2">DSM 4134</strain>
    </source>
</reference>
<name>A0A3D9L5B1_MARFU</name>
<dbReference type="EMBL" id="QREG01000004">
    <property type="protein sequence ID" value="REE01099.1"/>
    <property type="molecule type" value="Genomic_DNA"/>
</dbReference>